<dbReference type="Proteomes" id="UP000671914">
    <property type="component" value="Chromosome"/>
</dbReference>
<dbReference type="CDD" id="cd04301">
    <property type="entry name" value="NAT_SF"/>
    <property type="match status" value="2"/>
</dbReference>
<dbReference type="PANTHER" id="PTHR13947">
    <property type="entry name" value="GNAT FAMILY N-ACETYLTRANSFERASE"/>
    <property type="match status" value="1"/>
</dbReference>
<keyword evidence="1" id="KW-0808">Transferase</keyword>
<dbReference type="SUPFAM" id="SSF55729">
    <property type="entry name" value="Acyl-CoA N-acyltransferases (Nat)"/>
    <property type="match status" value="2"/>
</dbReference>
<dbReference type="PROSITE" id="PS51186">
    <property type="entry name" value="GNAT"/>
    <property type="match status" value="2"/>
</dbReference>
<sequence length="386" mass="40325">MTAAPSPRIRIRPAHPAEFAEEAALVERAFRAGPYGHLPPAEERLAFERDTAGRAASGVVLVAVDGPGADAGDAADAAGAGAGGGAGAGADAGADAGAERIVGAASVLRALTPYARVARPGEAEIRLLAVDPAGQGTGIATALMRAALETALEWGAEALVLDTGSKNTRAQALYERLGFERVPEREPAASGTVTPYVYRFALQERADVRVRLMLPGEAEEVGALTASAYEHDYEIGEGYRAQMLAVAERAERHLVWVAVDAASGELLGTVSTPRPVETMSALARPGELDFRLLAVAPDARRRGIGALLTRHVLRLARLRGVGRVVMNSGPEMTGAHRLYESLGFTRMDELAHTVTREDGTTFDVLAFGRDVDADAPEPGAGASARP</sequence>
<name>A0A975IN09_9MICO</name>
<evidence type="ECO:0000313" key="3">
    <source>
        <dbReference type="EMBL" id="QTX04055.1"/>
    </source>
</evidence>
<accession>A0A975IN09</accession>
<dbReference type="EMBL" id="CP071696">
    <property type="protein sequence ID" value="QTX04055.1"/>
    <property type="molecule type" value="Genomic_DNA"/>
</dbReference>
<dbReference type="Pfam" id="PF00583">
    <property type="entry name" value="Acetyltransf_1"/>
    <property type="match status" value="2"/>
</dbReference>
<dbReference type="InterPro" id="IPR000182">
    <property type="entry name" value="GNAT_dom"/>
</dbReference>
<keyword evidence="4" id="KW-1185">Reference proteome</keyword>
<dbReference type="GO" id="GO:0008080">
    <property type="term" value="F:N-acetyltransferase activity"/>
    <property type="evidence" value="ECO:0007669"/>
    <property type="project" value="InterPro"/>
</dbReference>
<dbReference type="KEGG" id="aarc:G127AT_12240"/>
<reference evidence="3" key="1">
    <citation type="submission" date="2021-03" db="EMBL/GenBank/DDBJ databases">
        <title>Agromyces archimandritus sp. nov., isolated from the cockroach Archimandrita tessellata.</title>
        <authorList>
            <person name="Guzman J."/>
            <person name="Ortuzar M."/>
            <person name="Poehlein A."/>
            <person name="Daniel R."/>
            <person name="Trujillo M."/>
            <person name="Vilcinskas A."/>
        </authorList>
    </citation>
    <scope>NUCLEOTIDE SEQUENCE</scope>
    <source>
        <strain evidence="3">G127AT</strain>
    </source>
</reference>
<proteinExistence type="predicted"/>
<evidence type="ECO:0000313" key="4">
    <source>
        <dbReference type="Proteomes" id="UP000671914"/>
    </source>
</evidence>
<gene>
    <name evidence="3" type="ORF">G127AT_12240</name>
</gene>
<dbReference type="Gene3D" id="3.40.630.30">
    <property type="match status" value="2"/>
</dbReference>
<dbReference type="RefSeq" id="WP_210897268.1">
    <property type="nucleotide sequence ID" value="NZ_CP071696.1"/>
</dbReference>
<dbReference type="InterPro" id="IPR050769">
    <property type="entry name" value="NAT_camello-type"/>
</dbReference>
<evidence type="ECO:0000259" key="2">
    <source>
        <dbReference type="PROSITE" id="PS51186"/>
    </source>
</evidence>
<dbReference type="InterPro" id="IPR016181">
    <property type="entry name" value="Acyl_CoA_acyltransferase"/>
</dbReference>
<protein>
    <submittedName>
        <fullName evidence="3">GNAT family N-acetyltransferase</fullName>
    </submittedName>
</protein>
<feature type="domain" description="N-acetyltransferase" evidence="2">
    <location>
        <begin position="9"/>
        <end position="203"/>
    </location>
</feature>
<evidence type="ECO:0000256" key="1">
    <source>
        <dbReference type="ARBA" id="ARBA00022679"/>
    </source>
</evidence>
<dbReference type="PANTHER" id="PTHR13947:SF37">
    <property type="entry name" value="LD18367P"/>
    <property type="match status" value="1"/>
</dbReference>
<organism evidence="3 4">
    <name type="scientific">Agromyces archimandritae</name>
    <dbReference type="NCBI Taxonomy" id="2781962"/>
    <lineage>
        <taxon>Bacteria</taxon>
        <taxon>Bacillati</taxon>
        <taxon>Actinomycetota</taxon>
        <taxon>Actinomycetes</taxon>
        <taxon>Micrococcales</taxon>
        <taxon>Microbacteriaceae</taxon>
        <taxon>Agromyces</taxon>
    </lineage>
</organism>
<dbReference type="AlphaFoldDB" id="A0A975IN09"/>
<feature type="domain" description="N-acetyltransferase" evidence="2">
    <location>
        <begin position="208"/>
        <end position="363"/>
    </location>
</feature>